<dbReference type="OrthoDB" id="9782403at2"/>
<keyword evidence="3" id="KW-1185">Reference proteome</keyword>
<gene>
    <name evidence="2" type="ordered locus">Oter_4511</name>
</gene>
<dbReference type="STRING" id="452637.Oter_4511"/>
<evidence type="ECO:0008006" key="4">
    <source>
        <dbReference type="Google" id="ProtNLM"/>
    </source>
</evidence>
<feature type="transmembrane region" description="Helical" evidence="1">
    <location>
        <begin position="46"/>
        <end position="70"/>
    </location>
</feature>
<keyword evidence="1" id="KW-0472">Membrane</keyword>
<dbReference type="HOGENOM" id="CLU_094881_0_0_0"/>
<dbReference type="EMBL" id="CP001032">
    <property type="protein sequence ID" value="ACB77782.1"/>
    <property type="molecule type" value="Genomic_DNA"/>
</dbReference>
<feature type="transmembrane region" description="Helical" evidence="1">
    <location>
        <begin position="223"/>
        <end position="242"/>
    </location>
</feature>
<evidence type="ECO:0000313" key="2">
    <source>
        <dbReference type="EMBL" id="ACB77782.1"/>
    </source>
</evidence>
<dbReference type="Proteomes" id="UP000007013">
    <property type="component" value="Chromosome"/>
</dbReference>
<evidence type="ECO:0000313" key="3">
    <source>
        <dbReference type="Proteomes" id="UP000007013"/>
    </source>
</evidence>
<evidence type="ECO:0000256" key="1">
    <source>
        <dbReference type="SAM" id="Phobius"/>
    </source>
</evidence>
<dbReference type="AlphaFoldDB" id="B1ZQ61"/>
<feature type="transmembrane region" description="Helical" evidence="1">
    <location>
        <begin position="183"/>
        <end position="211"/>
    </location>
</feature>
<protein>
    <recommendedName>
        <fullName evidence="4">Urease accessory protein UreH-like transmembrane domain-containing protein</fullName>
    </recommendedName>
</protein>
<keyword evidence="1" id="KW-1133">Transmembrane helix</keyword>
<name>B1ZQ61_OPITP</name>
<proteinExistence type="predicted"/>
<feature type="transmembrane region" description="Helical" evidence="1">
    <location>
        <begin position="82"/>
        <end position="101"/>
    </location>
</feature>
<dbReference type="eggNOG" id="COG2836">
    <property type="taxonomic scope" value="Bacteria"/>
</dbReference>
<feature type="transmembrane region" description="Helical" evidence="1">
    <location>
        <begin position="156"/>
        <end position="176"/>
    </location>
</feature>
<keyword evidence="1" id="KW-0812">Transmembrane</keyword>
<dbReference type="KEGG" id="ote:Oter_4511"/>
<sequence length="244" mass="26206">MDAGTLLLCSSCVAVAVIHTLAGPDHYVPFVAMARARNWSWQRTSWITLACGLGHLTSSIGLGIVAAWFGVELQRVAHIESVRGSVATWGLIAFGAIYFAWGLRRAARGQSHDHAHWHTQTGLHRHAHSHEGEHIHVHAGAQVEDGTGRARSITPWVLFAIFVFGPCEPMIPLVMVPAAERDWLGVALVSVVFGTMTLLAMLGAVLLGLYGVQRIRLGVAERYTHALAGLTLLLTGGAMAAFGL</sequence>
<organism evidence="2 3">
    <name type="scientific">Opitutus terrae (strain DSM 11246 / JCM 15787 / PB90-1)</name>
    <dbReference type="NCBI Taxonomy" id="452637"/>
    <lineage>
        <taxon>Bacteria</taxon>
        <taxon>Pseudomonadati</taxon>
        <taxon>Verrucomicrobiota</taxon>
        <taxon>Opitutia</taxon>
        <taxon>Opitutales</taxon>
        <taxon>Opitutaceae</taxon>
        <taxon>Opitutus</taxon>
    </lineage>
</organism>
<accession>B1ZQ61</accession>
<reference evidence="2 3" key="1">
    <citation type="journal article" date="2011" name="J. Bacteriol.">
        <title>Genome sequence of the verrucomicrobium Opitutus terrae PB90-1, an abundant inhabitant of rice paddy soil ecosystems.</title>
        <authorList>
            <person name="van Passel M.W."/>
            <person name="Kant R."/>
            <person name="Palva A."/>
            <person name="Copeland A."/>
            <person name="Lucas S."/>
            <person name="Lapidus A."/>
            <person name="Glavina del Rio T."/>
            <person name="Pitluck S."/>
            <person name="Goltsman E."/>
            <person name="Clum A."/>
            <person name="Sun H."/>
            <person name="Schmutz J."/>
            <person name="Larimer F.W."/>
            <person name="Land M.L."/>
            <person name="Hauser L."/>
            <person name="Kyrpides N."/>
            <person name="Mikhailova N."/>
            <person name="Richardson P.P."/>
            <person name="Janssen P.H."/>
            <person name="de Vos W.M."/>
            <person name="Smidt H."/>
        </authorList>
    </citation>
    <scope>NUCLEOTIDE SEQUENCE [LARGE SCALE GENOMIC DNA]</scope>
    <source>
        <strain evidence="3">DSM 11246 / JCM 15787 / PB90-1</strain>
    </source>
</reference>